<sequence>MLNVLPLALAAGLVLSACGAPTETRRTVTVDATVTGSPAAPATGTDASGTAVTVPSDGTATSGDPATGTGSTETPASGASTSDSAATSPAASSSAPATSAAPVQVVDPLKNDCAALLNAADVKRELNADIADTRGRIVDVANPDRGITGRIKCLYGLGADGKTGDVTVNLTQFADAAAATAQVDLTVTTESGLGARVSDAAVAGYPGHVLLREGGLFLMQYDTWTLSIVVANGKADDATLAAGLPKLAETVLARVLKNG</sequence>
<proteinExistence type="predicted"/>
<protein>
    <recommendedName>
        <fullName evidence="5">DUF3558 domain-containing protein</fullName>
    </recommendedName>
</protein>
<feature type="region of interest" description="Disordered" evidence="1">
    <location>
        <begin position="29"/>
        <end position="99"/>
    </location>
</feature>
<evidence type="ECO:0000256" key="1">
    <source>
        <dbReference type="SAM" id="MobiDB-lite"/>
    </source>
</evidence>
<evidence type="ECO:0000313" key="4">
    <source>
        <dbReference type="Proteomes" id="UP000663801"/>
    </source>
</evidence>
<organism evidence="3 4">
    <name type="scientific">Nakamurella flavida</name>
    <dbReference type="NCBI Taxonomy" id="363630"/>
    <lineage>
        <taxon>Bacteria</taxon>
        <taxon>Bacillati</taxon>
        <taxon>Actinomycetota</taxon>
        <taxon>Actinomycetes</taxon>
        <taxon>Nakamurellales</taxon>
        <taxon>Nakamurellaceae</taxon>
        <taxon>Nakamurella</taxon>
    </lineage>
</organism>
<dbReference type="RefSeq" id="WP_205255629.1">
    <property type="nucleotide sequence ID" value="NZ_BAAAPV010000003.1"/>
</dbReference>
<name>A0A938YLJ2_9ACTN</name>
<dbReference type="Proteomes" id="UP000663801">
    <property type="component" value="Unassembled WGS sequence"/>
</dbReference>
<comment type="caution">
    <text evidence="3">The sequence shown here is derived from an EMBL/GenBank/DDBJ whole genome shotgun (WGS) entry which is preliminary data.</text>
</comment>
<feature type="compositionally biased region" description="Low complexity" evidence="1">
    <location>
        <begin position="74"/>
        <end position="99"/>
    </location>
</feature>
<reference evidence="3" key="1">
    <citation type="submission" date="2021-01" db="EMBL/GenBank/DDBJ databases">
        <title>KCTC 19127 draft genome.</title>
        <authorList>
            <person name="An D."/>
        </authorList>
    </citation>
    <scope>NUCLEOTIDE SEQUENCE</scope>
    <source>
        <strain evidence="3">KCTC 19127</strain>
    </source>
</reference>
<feature type="signal peptide" evidence="2">
    <location>
        <begin position="1"/>
        <end position="19"/>
    </location>
</feature>
<dbReference type="AlphaFoldDB" id="A0A938YLJ2"/>
<evidence type="ECO:0008006" key="5">
    <source>
        <dbReference type="Google" id="ProtNLM"/>
    </source>
</evidence>
<evidence type="ECO:0000256" key="2">
    <source>
        <dbReference type="SAM" id="SignalP"/>
    </source>
</evidence>
<feature type="chain" id="PRO_5036807414" description="DUF3558 domain-containing protein" evidence="2">
    <location>
        <begin position="20"/>
        <end position="259"/>
    </location>
</feature>
<keyword evidence="4" id="KW-1185">Reference proteome</keyword>
<feature type="compositionally biased region" description="Polar residues" evidence="1">
    <location>
        <begin position="45"/>
        <end position="73"/>
    </location>
</feature>
<gene>
    <name evidence="3" type="ORF">JL107_03355</name>
</gene>
<keyword evidence="2" id="KW-0732">Signal</keyword>
<evidence type="ECO:0000313" key="3">
    <source>
        <dbReference type="EMBL" id="MBM9475474.1"/>
    </source>
</evidence>
<dbReference type="EMBL" id="JAERWL010000005">
    <property type="protein sequence ID" value="MBM9475474.1"/>
    <property type="molecule type" value="Genomic_DNA"/>
</dbReference>
<accession>A0A938YLJ2</accession>